<gene>
    <name evidence="1" type="ORF">ANSO36C_51300</name>
</gene>
<evidence type="ECO:0000313" key="2">
    <source>
        <dbReference type="Proteomes" id="UP001055453"/>
    </source>
</evidence>
<dbReference type="Proteomes" id="UP001055453">
    <property type="component" value="Chromosome"/>
</dbReference>
<name>A0ABN6Q7X5_NOSCO</name>
<dbReference type="EMBL" id="AP025732">
    <property type="protein sequence ID" value="BDI19328.1"/>
    <property type="molecule type" value="Genomic_DNA"/>
</dbReference>
<keyword evidence="2" id="KW-1185">Reference proteome</keyword>
<sequence>MQNKIILHTLIMAIQKLEQQLLQLSPNDKLYIIQLLAQSLTTHNNNAHPDQPSKLSDFFRESPLAELTEELDINRGLVLLKTLIESLQPETKTETPEYPLTQFYGCIQDETFFRHPQGQQQEREHIL</sequence>
<dbReference type="RefSeq" id="WP_251956761.1">
    <property type="nucleotide sequence ID" value="NZ_AP025732.1"/>
</dbReference>
<accession>A0ABN6Q7X5</accession>
<reference evidence="1" key="1">
    <citation type="submission" date="2022-04" db="EMBL/GenBank/DDBJ databases">
        <title>Complete genome sequence of a cyanobacterium, Nostoc sp. SO-36, isolated in Antarctica.</title>
        <authorList>
            <person name="Kanesaki Y."/>
            <person name="Effendi D."/>
            <person name="Sakamoto T."/>
            <person name="Ohtani S."/>
            <person name="Awai K."/>
        </authorList>
    </citation>
    <scope>NUCLEOTIDE SEQUENCE</scope>
    <source>
        <strain evidence="1">SO-36</strain>
    </source>
</reference>
<proteinExistence type="predicted"/>
<evidence type="ECO:0000313" key="1">
    <source>
        <dbReference type="EMBL" id="BDI19328.1"/>
    </source>
</evidence>
<organism evidence="1 2">
    <name type="scientific">Nostoc cf. commune SO-36</name>
    <dbReference type="NCBI Taxonomy" id="449208"/>
    <lineage>
        <taxon>Bacteria</taxon>
        <taxon>Bacillati</taxon>
        <taxon>Cyanobacteriota</taxon>
        <taxon>Cyanophyceae</taxon>
        <taxon>Nostocales</taxon>
        <taxon>Nostocaceae</taxon>
        <taxon>Nostoc</taxon>
    </lineage>
</organism>
<protein>
    <submittedName>
        <fullName evidence="1">Uncharacterized protein</fullName>
    </submittedName>
</protein>